<dbReference type="EMBL" id="NWUW01000062">
    <property type="protein sequence ID" value="PIE91878.1"/>
    <property type="molecule type" value="Genomic_DNA"/>
</dbReference>
<organism evidence="2 3">
    <name type="scientific">Bacillus fungorum</name>
    <dbReference type="NCBI Taxonomy" id="2039284"/>
    <lineage>
        <taxon>Bacteria</taxon>
        <taxon>Bacillati</taxon>
        <taxon>Bacillota</taxon>
        <taxon>Bacilli</taxon>
        <taxon>Bacillales</taxon>
        <taxon>Bacillaceae</taxon>
        <taxon>Bacillus</taxon>
    </lineage>
</organism>
<feature type="signal peptide" evidence="1">
    <location>
        <begin position="1"/>
        <end position="25"/>
    </location>
</feature>
<comment type="caution">
    <text evidence="2">The sequence shown here is derived from an EMBL/GenBank/DDBJ whole genome shotgun (WGS) entry which is preliminary data.</text>
</comment>
<evidence type="ECO:0000313" key="2">
    <source>
        <dbReference type="EMBL" id="PIE91878.1"/>
    </source>
</evidence>
<gene>
    <name evidence="2" type="ORF">CO726_29680</name>
</gene>
<keyword evidence="3" id="KW-1185">Reference proteome</keyword>
<reference evidence="2 3" key="1">
    <citation type="submission" date="2017-09" db="EMBL/GenBank/DDBJ databases">
        <title>Biocontrol bacteria screening and application from spent mushroom substrate.</title>
        <authorList>
            <person name="Sun X."/>
        </authorList>
    </citation>
    <scope>NUCLEOTIDE SEQUENCE [LARGE SCALE GENOMIC DNA]</scope>
    <source>
        <strain evidence="2 3">100374</strain>
    </source>
</reference>
<dbReference type="SUPFAM" id="SSF101908">
    <property type="entry name" value="Putative isomerase YbhE"/>
    <property type="match status" value="1"/>
</dbReference>
<dbReference type="Gene3D" id="2.130.10.10">
    <property type="entry name" value="YVTN repeat-like/Quinoprotein amine dehydrogenase"/>
    <property type="match status" value="1"/>
</dbReference>
<dbReference type="AlphaFoldDB" id="A0A2G6Q4X2"/>
<sequence length="328" mass="35775">MFKLKKMSALLLTGALLLVPTSASAANVYGVVSNKWHTSSTINDAVMIDETTILATSSSDIAVLSTDMGGQTVSNSKNKPSFPSHGMVKTPDGNIFIAGSLGKWKVVNSYGEQYSQGQLADKRTPTFVKTLSNDTILLVYPKGYYTILDGYNPQSTIRTGKWPNSWDINDTIELDSKNLLMVGDQGKYQILSPENGNVLSFGDWGSTKHDIFSIDKLSDGRILAVGEGSKYGLFDEKGKEIDNAELTDQDNKSYTWKKVIALKDNHALVIGSTGQMLLVHVDASNKISVKAKTKIDSYSSNGTVIKVNKNQIFITLSSGKYMVYQADL</sequence>
<keyword evidence="1" id="KW-0732">Signal</keyword>
<name>A0A2G6Q4X2_9BACI</name>
<protein>
    <submittedName>
        <fullName evidence="2">Uncharacterized protein</fullName>
    </submittedName>
</protein>
<feature type="chain" id="PRO_5013794986" evidence="1">
    <location>
        <begin position="26"/>
        <end position="328"/>
    </location>
</feature>
<dbReference type="Proteomes" id="UP000228484">
    <property type="component" value="Unassembled WGS sequence"/>
</dbReference>
<dbReference type="RefSeq" id="WP_099686700.1">
    <property type="nucleotide sequence ID" value="NZ_NWUW01000062.1"/>
</dbReference>
<evidence type="ECO:0000256" key="1">
    <source>
        <dbReference type="SAM" id="SignalP"/>
    </source>
</evidence>
<proteinExistence type="predicted"/>
<dbReference type="InterPro" id="IPR015943">
    <property type="entry name" value="WD40/YVTN_repeat-like_dom_sf"/>
</dbReference>
<accession>A0A2G6Q4X2</accession>
<evidence type="ECO:0000313" key="3">
    <source>
        <dbReference type="Proteomes" id="UP000228484"/>
    </source>
</evidence>